<sequence>MDERLSSSSQHHLIQRETYRVNSELPLIWIPPSAPVLPNRGIEHGDSDDTGVLQDETRVVPAFEVPGRHKDELMKRYAVPLARGGAWRVRGEGITAINHPGMRGWGLSQRKGAEGDNNQEVWCHETGEQLQTLGEMVCRHKGSRSGYLVLTDRQQTHQPISQQFIRARSAGQTQLTGRTRLARKCEERAEKRKAEQQERGREPGIKRGHLIRTSRITASQTERSFSGTEQAKWSLQFKAGYGPGRPRRARRDKSVFILRPGHQWWWWGFYTCVCSLTSN</sequence>
<keyword evidence="2" id="KW-1185">Reference proteome</keyword>
<organism evidence="1 2">
    <name type="scientific">Pleuronectes platessa</name>
    <name type="common">European plaice</name>
    <dbReference type="NCBI Taxonomy" id="8262"/>
    <lineage>
        <taxon>Eukaryota</taxon>
        <taxon>Metazoa</taxon>
        <taxon>Chordata</taxon>
        <taxon>Craniata</taxon>
        <taxon>Vertebrata</taxon>
        <taxon>Euteleostomi</taxon>
        <taxon>Actinopterygii</taxon>
        <taxon>Neopterygii</taxon>
        <taxon>Teleostei</taxon>
        <taxon>Neoteleostei</taxon>
        <taxon>Acanthomorphata</taxon>
        <taxon>Carangaria</taxon>
        <taxon>Pleuronectiformes</taxon>
        <taxon>Pleuronectoidei</taxon>
        <taxon>Pleuronectidae</taxon>
        <taxon>Pleuronectes</taxon>
    </lineage>
</organism>
<evidence type="ECO:0000313" key="1">
    <source>
        <dbReference type="EMBL" id="CAB1428808.1"/>
    </source>
</evidence>
<dbReference type="EMBL" id="CADEAL010001090">
    <property type="protein sequence ID" value="CAB1428808.1"/>
    <property type="molecule type" value="Genomic_DNA"/>
</dbReference>
<protein>
    <submittedName>
        <fullName evidence="1">Uncharacterized protein</fullName>
    </submittedName>
</protein>
<name>A0A9N7YKC4_PLEPL</name>
<reference evidence="1" key="1">
    <citation type="submission" date="2020-03" db="EMBL/GenBank/DDBJ databases">
        <authorList>
            <person name="Weist P."/>
        </authorList>
    </citation>
    <scope>NUCLEOTIDE SEQUENCE</scope>
</reference>
<accession>A0A9N7YKC4</accession>
<dbReference type="Proteomes" id="UP001153269">
    <property type="component" value="Unassembled WGS sequence"/>
</dbReference>
<evidence type="ECO:0000313" key="2">
    <source>
        <dbReference type="Proteomes" id="UP001153269"/>
    </source>
</evidence>
<comment type="caution">
    <text evidence="1">The sequence shown here is derived from an EMBL/GenBank/DDBJ whole genome shotgun (WGS) entry which is preliminary data.</text>
</comment>
<proteinExistence type="predicted"/>
<gene>
    <name evidence="1" type="ORF">PLEPLA_LOCUS16783</name>
</gene>
<dbReference type="AlphaFoldDB" id="A0A9N7YKC4"/>